<reference evidence="2 3" key="1">
    <citation type="submission" date="2016-10" db="EMBL/GenBank/DDBJ databases">
        <title>The genome sequence of Colletotrichum fioriniae PJ7.</title>
        <authorList>
            <person name="Baroncelli R."/>
        </authorList>
    </citation>
    <scope>NUCLEOTIDE SEQUENCE [LARGE SCALE GENOMIC DNA]</scope>
    <source>
        <strain evidence="2 3">Tom-12</strain>
    </source>
</reference>
<evidence type="ECO:0000256" key="1">
    <source>
        <dbReference type="SAM" id="Phobius"/>
    </source>
</evidence>
<comment type="caution">
    <text evidence="2">The sequence shown here is derived from an EMBL/GenBank/DDBJ whole genome shotgun (WGS) entry which is preliminary data.</text>
</comment>
<name>A0ABQ9R3V9_9PEZI</name>
<evidence type="ECO:0000313" key="2">
    <source>
        <dbReference type="EMBL" id="KAK1493958.1"/>
    </source>
</evidence>
<keyword evidence="1" id="KW-1133">Transmembrane helix</keyword>
<dbReference type="GeneID" id="85409407"/>
<feature type="transmembrane region" description="Helical" evidence="1">
    <location>
        <begin position="240"/>
        <end position="262"/>
    </location>
</feature>
<dbReference type="InterPro" id="IPR046536">
    <property type="entry name" value="DUF6601"/>
</dbReference>
<keyword evidence="1" id="KW-0472">Membrane</keyword>
<evidence type="ECO:0000313" key="3">
    <source>
        <dbReference type="Proteomes" id="UP001227543"/>
    </source>
</evidence>
<dbReference type="PANTHER" id="PTHR34414">
    <property type="entry name" value="HET DOMAIN-CONTAINING PROTEIN-RELATED"/>
    <property type="match status" value="1"/>
</dbReference>
<keyword evidence="1" id="KW-0812">Transmembrane</keyword>
<proteinExistence type="predicted"/>
<evidence type="ECO:0008006" key="4">
    <source>
        <dbReference type="Google" id="ProtNLM"/>
    </source>
</evidence>
<dbReference type="EMBL" id="MLFU01000035">
    <property type="protein sequence ID" value="KAK1493958.1"/>
    <property type="molecule type" value="Genomic_DNA"/>
</dbReference>
<keyword evidence="3" id="KW-1185">Reference proteome</keyword>
<dbReference type="Proteomes" id="UP001227543">
    <property type="component" value="Unassembled WGS sequence"/>
</dbReference>
<protein>
    <recommendedName>
        <fullName evidence="4">Subtilisin-like serine protease</fullName>
    </recommendedName>
</protein>
<sequence>MAQTLHATAPPPKSPVPVSRDTALRLSINTTLPPIFRNDDRLVNARESVTLFLETDLQTPRLEKMYPYLWLAGLPRAARPLHRQKVVGRNVCVTENPEEHMTWHETTIFVKPLPDYFFDHSLWQETICGDEALYKSACGLLLSYVWLVSYRSDLRIAHEMGLLPSCITWEDWKNMVLEFSNQNDFQTRSWVSRRYEYGELRLSRLNTLSRLGAAGFSARNFVYGYISGSKQYTTFFERNFGWLLVVFIYITVILSALQVALATERLGSDGKFQAFSYGVALISLGFVAAPIAIMLIVWSSLFVFYLLSTLQYHKKVTAGRENTVE</sequence>
<dbReference type="Pfam" id="PF20246">
    <property type="entry name" value="DUF6601"/>
    <property type="match status" value="1"/>
</dbReference>
<dbReference type="PANTHER" id="PTHR34414:SF1">
    <property type="entry name" value="SUBTILISIN-LIKE SERINE PROTEASE"/>
    <property type="match status" value="1"/>
</dbReference>
<feature type="transmembrane region" description="Helical" evidence="1">
    <location>
        <begin position="274"/>
        <end position="307"/>
    </location>
</feature>
<gene>
    <name evidence="2" type="ORF">CTAM01_09149</name>
</gene>
<accession>A0ABQ9R3V9</accession>
<organism evidence="2 3">
    <name type="scientific">Colletotrichum tamarilloi</name>
    <dbReference type="NCBI Taxonomy" id="1209934"/>
    <lineage>
        <taxon>Eukaryota</taxon>
        <taxon>Fungi</taxon>
        <taxon>Dikarya</taxon>
        <taxon>Ascomycota</taxon>
        <taxon>Pezizomycotina</taxon>
        <taxon>Sordariomycetes</taxon>
        <taxon>Hypocreomycetidae</taxon>
        <taxon>Glomerellales</taxon>
        <taxon>Glomerellaceae</taxon>
        <taxon>Colletotrichum</taxon>
        <taxon>Colletotrichum acutatum species complex</taxon>
    </lineage>
</organism>
<dbReference type="RefSeq" id="XP_060380113.1">
    <property type="nucleotide sequence ID" value="XM_060525169.1"/>
</dbReference>